<proteinExistence type="predicted"/>
<dbReference type="AlphaFoldDB" id="A0A975LC56"/>
<dbReference type="KEGG" id="nec:KGD82_14345"/>
<accession>A0A975LC56</accession>
<keyword evidence="2" id="KW-1185">Reference proteome</keyword>
<sequence>MFGLPELSPVPVVMSLDAQWYERMWSGGKTHEFRRRFPTGAPAQWFVYLTGPEPRLCAVIDLGTPIEGSPRELARIAERASPGEGTLVEEYLARGGREVGYAMPILRVREFAGFTDTDLDRMLDGFRPPEGHVLVKGHVGWRAVCDRLLSGAVVRETTAY</sequence>
<protein>
    <recommendedName>
        <fullName evidence="3">ASCH domain-containing protein</fullName>
    </recommendedName>
</protein>
<dbReference type="Proteomes" id="UP000682416">
    <property type="component" value="Chromosome"/>
</dbReference>
<organism evidence="1 2">
    <name type="scientific">Nocardiopsis eucommiae</name>
    <dbReference type="NCBI Taxonomy" id="2831970"/>
    <lineage>
        <taxon>Bacteria</taxon>
        <taxon>Bacillati</taxon>
        <taxon>Actinomycetota</taxon>
        <taxon>Actinomycetes</taxon>
        <taxon>Streptosporangiales</taxon>
        <taxon>Nocardiopsidaceae</taxon>
        <taxon>Nocardiopsis</taxon>
    </lineage>
</organism>
<gene>
    <name evidence="1" type="ORF">KGD82_14345</name>
</gene>
<evidence type="ECO:0000313" key="2">
    <source>
        <dbReference type="Proteomes" id="UP000682416"/>
    </source>
</evidence>
<reference evidence="1" key="1">
    <citation type="submission" date="2021-05" db="EMBL/GenBank/DDBJ databases">
        <authorList>
            <person name="Kaiqin L."/>
            <person name="Jian G."/>
        </authorList>
    </citation>
    <scope>NUCLEOTIDE SEQUENCE</scope>
    <source>
        <strain evidence="1">HDS5</strain>
    </source>
</reference>
<evidence type="ECO:0008006" key="3">
    <source>
        <dbReference type="Google" id="ProtNLM"/>
    </source>
</evidence>
<name>A0A975LC56_9ACTN</name>
<dbReference type="EMBL" id="CP074402">
    <property type="protein sequence ID" value="QVJ03279.1"/>
    <property type="molecule type" value="Genomic_DNA"/>
</dbReference>
<evidence type="ECO:0000313" key="1">
    <source>
        <dbReference type="EMBL" id="QVJ03279.1"/>
    </source>
</evidence>